<keyword evidence="3" id="KW-1185">Reference proteome</keyword>
<dbReference type="EMBL" id="FUGD01000086">
    <property type="protein sequence ID" value="SJM37435.1"/>
    <property type="molecule type" value="Genomic_DNA"/>
</dbReference>
<feature type="signal peptide" evidence="1">
    <location>
        <begin position="1"/>
        <end position="32"/>
    </location>
</feature>
<organism evidence="2 3">
    <name type="scientific">Psychrobacter pasteurii</name>
    <dbReference type="NCBI Taxonomy" id="1945520"/>
    <lineage>
        <taxon>Bacteria</taxon>
        <taxon>Pseudomonadati</taxon>
        <taxon>Pseudomonadota</taxon>
        <taxon>Gammaproteobacteria</taxon>
        <taxon>Moraxellales</taxon>
        <taxon>Moraxellaceae</taxon>
        <taxon>Psychrobacter</taxon>
    </lineage>
</organism>
<feature type="chain" id="PRO_5010301820" evidence="1">
    <location>
        <begin position="33"/>
        <end position="120"/>
    </location>
</feature>
<dbReference type="STRING" id="1945520.A1019T_01407"/>
<evidence type="ECO:0000313" key="2">
    <source>
        <dbReference type="EMBL" id="SJM37435.1"/>
    </source>
</evidence>
<accession>A0A1R4EFZ4</accession>
<evidence type="ECO:0000256" key="1">
    <source>
        <dbReference type="SAM" id="SignalP"/>
    </source>
</evidence>
<dbReference type="RefSeq" id="WP_077448830.1">
    <property type="nucleotide sequence ID" value="NZ_FUGD01000086.1"/>
</dbReference>
<dbReference type="Proteomes" id="UP000188169">
    <property type="component" value="Unassembled WGS sequence"/>
</dbReference>
<reference evidence="3" key="1">
    <citation type="submission" date="2017-02" db="EMBL/GenBank/DDBJ databases">
        <authorList>
            <person name="Mornico D."/>
        </authorList>
    </citation>
    <scope>NUCLEOTIDE SEQUENCE [LARGE SCALE GENOMIC DNA]</scope>
</reference>
<keyword evidence="1" id="KW-0732">Signal</keyword>
<name>A0A1R4EFZ4_9GAMM</name>
<evidence type="ECO:0000313" key="3">
    <source>
        <dbReference type="Proteomes" id="UP000188169"/>
    </source>
</evidence>
<sequence>MNFISKSFLSNKLLPLVALGTSAVMFATPAQALDIKQEQVNNCVATAVKLKVADNATAKKFCGCTVDVRSKMTLGQMWEIESYAQSGKDPSTLPYAKTMQKQLQQCGKGLKLNPPQKPKA</sequence>
<protein>
    <submittedName>
        <fullName evidence="2">Uncharacterized protein</fullName>
    </submittedName>
</protein>
<dbReference type="OrthoDB" id="6717498at2"/>
<gene>
    <name evidence="2" type="ORF">A1019T_01407</name>
</gene>
<dbReference type="AlphaFoldDB" id="A0A1R4EFZ4"/>
<proteinExistence type="predicted"/>